<dbReference type="Proteomes" id="UP000553776">
    <property type="component" value="Unassembled WGS sequence"/>
</dbReference>
<dbReference type="Gene3D" id="1.10.287.130">
    <property type="match status" value="1"/>
</dbReference>
<dbReference type="InterPro" id="IPR035965">
    <property type="entry name" value="PAS-like_dom_sf"/>
</dbReference>
<evidence type="ECO:0000256" key="4">
    <source>
        <dbReference type="ARBA" id="ARBA00022679"/>
    </source>
</evidence>
<dbReference type="InterPro" id="IPR003661">
    <property type="entry name" value="HisK_dim/P_dom"/>
</dbReference>
<evidence type="ECO:0000256" key="5">
    <source>
        <dbReference type="ARBA" id="ARBA00022741"/>
    </source>
</evidence>
<keyword evidence="3" id="KW-0597">Phosphoprotein</keyword>
<evidence type="ECO:0000313" key="10">
    <source>
        <dbReference type="EMBL" id="MBB6691467.1"/>
    </source>
</evidence>
<comment type="catalytic activity">
    <reaction evidence="1">
        <text>ATP + protein L-histidine = ADP + protein N-phospho-L-histidine.</text>
        <dbReference type="EC" id="2.7.13.3"/>
    </reaction>
</comment>
<reference evidence="10 11" key="1">
    <citation type="submission" date="2020-08" db="EMBL/GenBank/DDBJ databases">
        <title>Cohnella phylogeny.</title>
        <authorList>
            <person name="Dunlap C."/>
        </authorList>
    </citation>
    <scope>NUCLEOTIDE SEQUENCE [LARGE SCALE GENOMIC DNA]</scope>
    <source>
        <strain evidence="10 11">DSM 25239</strain>
    </source>
</reference>
<evidence type="ECO:0000256" key="6">
    <source>
        <dbReference type="ARBA" id="ARBA00022777"/>
    </source>
</evidence>
<keyword evidence="5" id="KW-0547">Nucleotide-binding</keyword>
<keyword evidence="11" id="KW-1185">Reference proteome</keyword>
<protein>
    <recommendedName>
        <fullName evidence="2">histidine kinase</fullName>
        <ecNumber evidence="2">2.7.13.3</ecNumber>
    </recommendedName>
</protein>
<sequence length="377" mass="42080">MKVLSEIPLILNERQLKDLIPLLFLIPGGVSVALDPECKRIMHNPTASEFLRINVGENFSMSADVKPNVRAYDEHGRELAASELSLQRAVAEAQENRQIVELEWPDGVRRIAIWNSKPIWGADGRVVGAVSISEDITSYVLEERRSRSEQVQLRVEIEKLDRLKHVSHLATGISHEVRNPLTTVKGFLQVMRAKEKYAEDKQVLDMLVEELNRANDIISDFLSLTKVQEKQLVRGNLVNVIDRLSPLLENDAFLSRKKLYIRRNPVGDILLYSKEIKQLILNLVRNAMEATPAGGSVRVETFQTSRSVGITVADQGPGIPREIVEKLGTPFLTTKSNGTGVGLAICYDIAQRHRAVIDVETGSRGTVFKVAFPPLPA</sequence>
<dbReference type="RefSeq" id="WP_185135466.1">
    <property type="nucleotide sequence ID" value="NZ_JACJVR010000030.1"/>
</dbReference>
<dbReference type="InterPro" id="IPR004358">
    <property type="entry name" value="Sig_transdc_His_kin-like_C"/>
</dbReference>
<evidence type="ECO:0000313" key="11">
    <source>
        <dbReference type="Proteomes" id="UP000553776"/>
    </source>
</evidence>
<dbReference type="Pfam" id="PF02518">
    <property type="entry name" value="HATPase_c"/>
    <property type="match status" value="1"/>
</dbReference>
<evidence type="ECO:0000256" key="7">
    <source>
        <dbReference type="ARBA" id="ARBA00022840"/>
    </source>
</evidence>
<dbReference type="PANTHER" id="PTHR43065:SF46">
    <property type="entry name" value="C4-DICARBOXYLATE TRANSPORT SENSOR PROTEIN DCTB"/>
    <property type="match status" value="1"/>
</dbReference>
<dbReference type="SUPFAM" id="SSF55874">
    <property type="entry name" value="ATPase domain of HSP90 chaperone/DNA topoisomerase II/histidine kinase"/>
    <property type="match status" value="1"/>
</dbReference>
<dbReference type="PANTHER" id="PTHR43065">
    <property type="entry name" value="SENSOR HISTIDINE KINASE"/>
    <property type="match status" value="1"/>
</dbReference>
<evidence type="ECO:0000256" key="3">
    <source>
        <dbReference type="ARBA" id="ARBA00022553"/>
    </source>
</evidence>
<evidence type="ECO:0000256" key="1">
    <source>
        <dbReference type="ARBA" id="ARBA00000085"/>
    </source>
</evidence>
<gene>
    <name evidence="10" type="ORF">H7B90_08665</name>
</gene>
<keyword evidence="4" id="KW-0808">Transferase</keyword>
<dbReference type="SUPFAM" id="SSF55785">
    <property type="entry name" value="PYP-like sensor domain (PAS domain)"/>
    <property type="match status" value="1"/>
</dbReference>
<keyword evidence="7" id="KW-0067">ATP-binding</keyword>
<dbReference type="AlphaFoldDB" id="A0A841TSQ0"/>
<keyword evidence="6" id="KW-0418">Kinase</keyword>
<dbReference type="InterPro" id="IPR036097">
    <property type="entry name" value="HisK_dim/P_sf"/>
</dbReference>
<dbReference type="PROSITE" id="PS50109">
    <property type="entry name" value="HIS_KIN"/>
    <property type="match status" value="1"/>
</dbReference>
<dbReference type="InterPro" id="IPR005467">
    <property type="entry name" value="His_kinase_dom"/>
</dbReference>
<dbReference type="Pfam" id="PF00512">
    <property type="entry name" value="HisKA"/>
    <property type="match status" value="1"/>
</dbReference>
<dbReference type="EC" id="2.7.13.3" evidence="2"/>
<evidence type="ECO:0000256" key="2">
    <source>
        <dbReference type="ARBA" id="ARBA00012438"/>
    </source>
</evidence>
<name>A0A841TSQ0_9BACL</name>
<evidence type="ECO:0000256" key="8">
    <source>
        <dbReference type="ARBA" id="ARBA00023012"/>
    </source>
</evidence>
<dbReference type="GO" id="GO:0000155">
    <property type="term" value="F:phosphorelay sensor kinase activity"/>
    <property type="evidence" value="ECO:0007669"/>
    <property type="project" value="InterPro"/>
</dbReference>
<dbReference type="PRINTS" id="PR00344">
    <property type="entry name" value="BCTRLSENSOR"/>
</dbReference>
<proteinExistence type="predicted"/>
<dbReference type="SMART" id="SM00388">
    <property type="entry name" value="HisKA"/>
    <property type="match status" value="1"/>
</dbReference>
<feature type="domain" description="Histidine kinase" evidence="9">
    <location>
        <begin position="172"/>
        <end position="376"/>
    </location>
</feature>
<dbReference type="Gene3D" id="3.30.565.10">
    <property type="entry name" value="Histidine kinase-like ATPase, C-terminal domain"/>
    <property type="match status" value="1"/>
</dbReference>
<dbReference type="EMBL" id="JACJVR010000030">
    <property type="protein sequence ID" value="MBB6691467.1"/>
    <property type="molecule type" value="Genomic_DNA"/>
</dbReference>
<dbReference type="Gene3D" id="3.30.450.20">
    <property type="entry name" value="PAS domain"/>
    <property type="match status" value="1"/>
</dbReference>
<dbReference type="CDD" id="cd00082">
    <property type="entry name" value="HisKA"/>
    <property type="match status" value="1"/>
</dbReference>
<organism evidence="10 11">
    <name type="scientific">Cohnella xylanilytica</name>
    <dbReference type="NCBI Taxonomy" id="557555"/>
    <lineage>
        <taxon>Bacteria</taxon>
        <taxon>Bacillati</taxon>
        <taxon>Bacillota</taxon>
        <taxon>Bacilli</taxon>
        <taxon>Bacillales</taxon>
        <taxon>Paenibacillaceae</taxon>
        <taxon>Cohnella</taxon>
    </lineage>
</organism>
<accession>A0A841TSQ0</accession>
<evidence type="ECO:0000259" key="9">
    <source>
        <dbReference type="PROSITE" id="PS50109"/>
    </source>
</evidence>
<dbReference type="SMART" id="SM00387">
    <property type="entry name" value="HATPase_c"/>
    <property type="match status" value="1"/>
</dbReference>
<dbReference type="InterPro" id="IPR003594">
    <property type="entry name" value="HATPase_dom"/>
</dbReference>
<dbReference type="InterPro" id="IPR036890">
    <property type="entry name" value="HATPase_C_sf"/>
</dbReference>
<dbReference type="SUPFAM" id="SSF47384">
    <property type="entry name" value="Homodimeric domain of signal transducing histidine kinase"/>
    <property type="match status" value="1"/>
</dbReference>
<comment type="caution">
    <text evidence="10">The sequence shown here is derived from an EMBL/GenBank/DDBJ whole genome shotgun (WGS) entry which is preliminary data.</text>
</comment>
<dbReference type="GO" id="GO:0005524">
    <property type="term" value="F:ATP binding"/>
    <property type="evidence" value="ECO:0007669"/>
    <property type="project" value="UniProtKB-KW"/>
</dbReference>
<keyword evidence="8" id="KW-0902">Two-component regulatory system</keyword>